<dbReference type="AlphaFoldDB" id="A0A1B9I8Y3"/>
<feature type="domain" description="Peptidase C14 caspase" evidence="5">
    <location>
        <begin position="231"/>
        <end position="499"/>
    </location>
</feature>
<dbReference type="EMBL" id="KI894008">
    <property type="protein sequence ID" value="OCF51976.1"/>
    <property type="molecule type" value="Genomic_DNA"/>
</dbReference>
<feature type="compositionally biased region" description="Basic and acidic residues" evidence="4">
    <location>
        <begin position="14"/>
        <end position="39"/>
    </location>
</feature>
<dbReference type="GO" id="GO:0006915">
    <property type="term" value="P:apoptotic process"/>
    <property type="evidence" value="ECO:0007669"/>
    <property type="project" value="UniProtKB-KW"/>
</dbReference>
<feature type="compositionally biased region" description="Basic residues" evidence="4">
    <location>
        <begin position="40"/>
        <end position="51"/>
    </location>
</feature>
<dbReference type="PANTHER" id="PTHR48104">
    <property type="entry name" value="METACASPASE-4"/>
    <property type="match status" value="1"/>
</dbReference>
<reference evidence="6" key="2">
    <citation type="submission" date="2016-07" db="EMBL/GenBank/DDBJ databases">
        <title>Evolution of pathogenesis and genome organization in the Tremellales.</title>
        <authorList>
            <person name="Cuomo C."/>
            <person name="Litvintseva A."/>
            <person name="Heitman J."/>
            <person name="Chen Y."/>
            <person name="Sun S."/>
            <person name="Springer D."/>
            <person name="Dromer F."/>
            <person name="Young S."/>
            <person name="Zeng Q."/>
            <person name="Chapman S."/>
            <person name="Gujja S."/>
            <person name="Saif S."/>
            <person name="Birren B."/>
        </authorList>
    </citation>
    <scope>NUCLEOTIDE SEQUENCE</scope>
    <source>
        <strain evidence="6">CBS 10737</strain>
    </source>
</reference>
<keyword evidence="2" id="KW-0053">Apoptosis</keyword>
<name>A0A1B9I8Y3_9TREE</name>
<accession>A0A1B9I8Y3</accession>
<evidence type="ECO:0000313" key="6">
    <source>
        <dbReference type="EMBL" id="OCF51976.1"/>
    </source>
</evidence>
<evidence type="ECO:0000256" key="4">
    <source>
        <dbReference type="SAM" id="MobiDB-lite"/>
    </source>
</evidence>
<dbReference type="PANTHER" id="PTHR48104:SF30">
    <property type="entry name" value="METACASPASE-1"/>
    <property type="match status" value="1"/>
</dbReference>
<dbReference type="SUPFAM" id="SSF52129">
    <property type="entry name" value="Caspase-like"/>
    <property type="match status" value="1"/>
</dbReference>
<dbReference type="GO" id="GO:0005737">
    <property type="term" value="C:cytoplasm"/>
    <property type="evidence" value="ECO:0007669"/>
    <property type="project" value="TreeGrafter"/>
</dbReference>
<sequence>MSGDEYEEYYQDAASDHSSSDHERYVEAEESRDDDSDHSHHSRKSSHSSKSHHSDEDQNDNQYRGERQHHEEYRRQDEYGDYGRGPQPVEEPFYSGNEYNESRHSDGSGGIPAGVMSAFGAMGLGGQNKHQDQSNQRYVAYANDNQSYAGGDGDQYNNILPPGPPPEHYYPTGAGYVPQQQYQAPQPPYGQQYRGDDDGRPRQQHYGPTFTDPQTGEMAQAYFEYSKCNGTRKALLIGINYFGTTGELAGCINDVHNVQKFICERFGYRPADIVMLTDDVNDPRTLPTRDNIIRGMQWLVEGAQKDDALFFHYSGHGTQTEDLNGDEGDDDDEAICPLDYGTAGLIVDDDTIFDSCHSGTVMDLPYVYSTEGKIKEPNLPDEAKEGLLGAGMDILRGNAGGIMSNLFGAAKNVFDAKKADEKTRKTKTSPADIIQWAGCKDNQTSADSQEEGKATGAMSYAFIAALTKYPKQSYQQLLVSVREEMRGKYTQKPQLSACHPIDTELEFVA</sequence>
<dbReference type="InterPro" id="IPR011600">
    <property type="entry name" value="Pept_C14_caspase"/>
</dbReference>
<feature type="region of interest" description="Disordered" evidence="4">
    <location>
        <begin position="145"/>
        <end position="213"/>
    </location>
</feature>
<dbReference type="Gene3D" id="3.40.50.12660">
    <property type="match status" value="1"/>
</dbReference>
<dbReference type="GO" id="GO:0004197">
    <property type="term" value="F:cysteine-type endopeptidase activity"/>
    <property type="evidence" value="ECO:0007669"/>
    <property type="project" value="InterPro"/>
</dbReference>
<dbReference type="InterPro" id="IPR029030">
    <property type="entry name" value="Caspase-like_dom_sf"/>
</dbReference>
<feature type="compositionally biased region" description="Low complexity" evidence="4">
    <location>
        <begin position="173"/>
        <end position="193"/>
    </location>
</feature>
<evidence type="ECO:0000256" key="1">
    <source>
        <dbReference type="ARBA" id="ARBA00009005"/>
    </source>
</evidence>
<feature type="compositionally biased region" description="Basic and acidic residues" evidence="4">
    <location>
        <begin position="63"/>
        <end position="78"/>
    </location>
</feature>
<proteinExistence type="inferred from homology"/>
<dbReference type="OrthoDB" id="3223806at2759"/>
<dbReference type="GO" id="GO:0006508">
    <property type="term" value="P:proteolysis"/>
    <property type="evidence" value="ECO:0007669"/>
    <property type="project" value="InterPro"/>
</dbReference>
<feature type="compositionally biased region" description="Acidic residues" evidence="4">
    <location>
        <begin position="1"/>
        <end position="10"/>
    </location>
</feature>
<evidence type="ECO:0000256" key="3">
    <source>
        <dbReference type="ARBA" id="ARBA00022807"/>
    </source>
</evidence>
<dbReference type="InterPro" id="IPR050452">
    <property type="entry name" value="Metacaspase"/>
</dbReference>
<feature type="region of interest" description="Disordered" evidence="4">
    <location>
        <begin position="1"/>
        <end position="118"/>
    </location>
</feature>
<reference evidence="6" key="1">
    <citation type="submission" date="2013-07" db="EMBL/GenBank/DDBJ databases">
        <title>The Genome Sequence of Cryptococcus pinus CBS10737.</title>
        <authorList>
            <consortium name="The Broad Institute Genome Sequencing Platform"/>
            <person name="Cuomo C."/>
            <person name="Litvintseva A."/>
            <person name="Chen Y."/>
            <person name="Heitman J."/>
            <person name="Sun S."/>
            <person name="Springer D."/>
            <person name="Dromer F."/>
            <person name="Young S.K."/>
            <person name="Zeng Q."/>
            <person name="Gargeya S."/>
            <person name="Fitzgerald M."/>
            <person name="Abouelleil A."/>
            <person name="Alvarado L."/>
            <person name="Berlin A.M."/>
            <person name="Chapman S.B."/>
            <person name="Dewar J."/>
            <person name="Goldberg J."/>
            <person name="Griggs A."/>
            <person name="Gujja S."/>
            <person name="Hansen M."/>
            <person name="Howarth C."/>
            <person name="Imamovic A."/>
            <person name="Larimer J."/>
            <person name="McCowan C."/>
            <person name="Murphy C."/>
            <person name="Pearson M."/>
            <person name="Priest M."/>
            <person name="Roberts A."/>
            <person name="Saif S."/>
            <person name="Shea T."/>
            <person name="Sykes S."/>
            <person name="Wortman J."/>
            <person name="Nusbaum C."/>
            <person name="Birren B."/>
        </authorList>
    </citation>
    <scope>NUCLEOTIDE SEQUENCE [LARGE SCALE GENOMIC DNA]</scope>
    <source>
        <strain evidence="6">CBS 10737</strain>
    </source>
</reference>
<keyword evidence="3" id="KW-0788">Thiol protease</keyword>
<dbReference type="STRING" id="1296096.A0A1B9I8Y3"/>
<evidence type="ECO:0000259" key="5">
    <source>
        <dbReference type="Pfam" id="PF00656"/>
    </source>
</evidence>
<comment type="similarity">
    <text evidence="1">Belongs to the peptidase C14B family.</text>
</comment>
<protein>
    <recommendedName>
        <fullName evidence="5">Peptidase C14 caspase domain-containing protein</fullName>
    </recommendedName>
</protein>
<keyword evidence="3" id="KW-0645">Protease</keyword>
<organism evidence="6">
    <name type="scientific">Kwoniella pini CBS 10737</name>
    <dbReference type="NCBI Taxonomy" id="1296096"/>
    <lineage>
        <taxon>Eukaryota</taxon>
        <taxon>Fungi</taxon>
        <taxon>Dikarya</taxon>
        <taxon>Basidiomycota</taxon>
        <taxon>Agaricomycotina</taxon>
        <taxon>Tremellomycetes</taxon>
        <taxon>Tremellales</taxon>
        <taxon>Cryptococcaceae</taxon>
        <taxon>Kwoniella</taxon>
    </lineage>
</organism>
<keyword evidence="3" id="KW-0378">Hydrolase</keyword>
<dbReference type="Pfam" id="PF00656">
    <property type="entry name" value="Peptidase_C14"/>
    <property type="match status" value="1"/>
</dbReference>
<gene>
    <name evidence="6" type="ORF">I206_01260</name>
</gene>
<evidence type="ECO:0000256" key="2">
    <source>
        <dbReference type="ARBA" id="ARBA00022703"/>
    </source>
</evidence>